<proteinExistence type="inferred from homology"/>
<feature type="transmembrane region" description="Helical" evidence="6">
    <location>
        <begin position="221"/>
        <end position="240"/>
    </location>
</feature>
<evidence type="ECO:0000256" key="3">
    <source>
        <dbReference type="ARBA" id="ARBA00022692"/>
    </source>
</evidence>
<dbReference type="EMBL" id="KQ947407">
    <property type="protein sequence ID" value="KUJ21535.1"/>
    <property type="molecule type" value="Genomic_DNA"/>
</dbReference>
<accession>A0A194XMP8</accession>
<keyword evidence="9" id="KW-1185">Reference proteome</keyword>
<feature type="transmembrane region" description="Helical" evidence="6">
    <location>
        <begin position="65"/>
        <end position="84"/>
    </location>
</feature>
<feature type="transmembrane region" description="Helical" evidence="6">
    <location>
        <begin position="104"/>
        <end position="124"/>
    </location>
</feature>
<feature type="transmembrane region" description="Helical" evidence="6">
    <location>
        <begin position="329"/>
        <end position="349"/>
    </location>
</feature>
<keyword evidence="5 6" id="KW-0472">Membrane</keyword>
<feature type="transmembrane region" description="Helical" evidence="6">
    <location>
        <begin position="396"/>
        <end position="415"/>
    </location>
</feature>
<feature type="transmembrane region" description="Helical" evidence="6">
    <location>
        <begin position="295"/>
        <end position="317"/>
    </location>
</feature>
<evidence type="ECO:0000313" key="8">
    <source>
        <dbReference type="EMBL" id="KUJ21535.1"/>
    </source>
</evidence>
<dbReference type="InterPro" id="IPR036259">
    <property type="entry name" value="MFS_trans_sf"/>
</dbReference>
<dbReference type="InterPro" id="IPR011701">
    <property type="entry name" value="MFS"/>
</dbReference>
<dbReference type="Gene3D" id="1.20.1250.20">
    <property type="entry name" value="MFS general substrate transporter like domains"/>
    <property type="match status" value="1"/>
</dbReference>
<dbReference type="InParanoid" id="A0A194XMP8"/>
<dbReference type="PANTHER" id="PTHR23502:SF38">
    <property type="entry name" value="POLYAMINE TRANSPORTER 4"/>
    <property type="match status" value="1"/>
</dbReference>
<dbReference type="KEGG" id="psco:LY89DRAFT_377561"/>
<feature type="transmembrane region" description="Helical" evidence="6">
    <location>
        <begin position="136"/>
        <end position="168"/>
    </location>
</feature>
<feature type="transmembrane region" description="Helical" evidence="6">
    <location>
        <begin position="369"/>
        <end position="390"/>
    </location>
</feature>
<feature type="transmembrane region" description="Helical" evidence="6">
    <location>
        <begin position="466"/>
        <end position="487"/>
    </location>
</feature>
<organism evidence="8 9">
    <name type="scientific">Mollisia scopiformis</name>
    <name type="common">Conifer needle endophyte fungus</name>
    <name type="synonym">Phialocephala scopiformis</name>
    <dbReference type="NCBI Taxonomy" id="149040"/>
    <lineage>
        <taxon>Eukaryota</taxon>
        <taxon>Fungi</taxon>
        <taxon>Dikarya</taxon>
        <taxon>Ascomycota</taxon>
        <taxon>Pezizomycotina</taxon>
        <taxon>Leotiomycetes</taxon>
        <taxon>Helotiales</taxon>
        <taxon>Mollisiaceae</taxon>
        <taxon>Mollisia</taxon>
    </lineage>
</organism>
<dbReference type="PANTHER" id="PTHR23502">
    <property type="entry name" value="MAJOR FACILITATOR SUPERFAMILY"/>
    <property type="match status" value="1"/>
</dbReference>
<evidence type="ECO:0000256" key="5">
    <source>
        <dbReference type="ARBA" id="ARBA00023136"/>
    </source>
</evidence>
<dbReference type="Pfam" id="PF07690">
    <property type="entry name" value="MFS_1"/>
    <property type="match status" value="1"/>
</dbReference>
<evidence type="ECO:0000259" key="7">
    <source>
        <dbReference type="PROSITE" id="PS50850"/>
    </source>
</evidence>
<dbReference type="Proteomes" id="UP000070700">
    <property type="component" value="Unassembled WGS sequence"/>
</dbReference>
<keyword evidence="4 6" id="KW-1133">Transmembrane helix</keyword>
<keyword evidence="3 6" id="KW-0812">Transmembrane</keyword>
<feature type="transmembrane region" description="Helical" evidence="6">
    <location>
        <begin position="188"/>
        <end position="209"/>
    </location>
</feature>
<feature type="domain" description="Major facilitator superfamily (MFS) profile" evidence="7">
    <location>
        <begin position="67"/>
        <end position="492"/>
    </location>
</feature>
<evidence type="ECO:0000313" key="9">
    <source>
        <dbReference type="Proteomes" id="UP000070700"/>
    </source>
</evidence>
<evidence type="ECO:0000256" key="2">
    <source>
        <dbReference type="ARBA" id="ARBA00008335"/>
    </source>
</evidence>
<sequence length="503" mass="55341">MSYFEQQDVAIQDTHVDVERAFPKPSVHDSEKTESTTDITKASIQDAALEFDASLPMNWPLLKKIFNIAVPSLLCFVVAFGSSIYAPAVPDVMRSFNVSETTAILPLTTYVLGLAFGPMLSAPISETLGRLGTYRFTVPISAIFTLGAGFAPNIHALCALRFFAGFFGGAPLPVASGSAADLFRPKDFAIAGAFILYFPFLGPAFGPVVGGFATQDNGWKWSQYVLAITMVVLWIPVWFLEETYLKIILARRKQKLEAVEQQSKPPASKLLFGILFITLLRPAKMLVTEPIVTFLSLYVAFGFAVVFTFFSSVPYVFGLVYDFDRGNSGLVFLSIALGCTIAVPTVIILDRMTYQKVMRLTPEKVAPELRLWPAMYGAIGLPVSLFWFAWSAKKDVHWIVPIIAMVPFAWGNLCIYVSTSMYLIDTYAALTAASAIAANGLLRYILGGTFPLFTIQMYEKLGIGWATSLLGFFSLAMLPIPWVLYILGPRIRGASHFETKNSS</sequence>
<name>A0A194XMP8_MOLSC</name>
<feature type="transmembrane region" description="Helical" evidence="6">
    <location>
        <begin position="427"/>
        <end position="446"/>
    </location>
</feature>
<dbReference type="AlphaFoldDB" id="A0A194XMP8"/>
<dbReference type="GeneID" id="28816827"/>
<comment type="subcellular location">
    <subcellularLocation>
        <location evidence="1">Membrane</location>
        <topology evidence="1">Multi-pass membrane protein</topology>
    </subcellularLocation>
</comment>
<dbReference type="GO" id="GO:0005886">
    <property type="term" value="C:plasma membrane"/>
    <property type="evidence" value="ECO:0007669"/>
    <property type="project" value="TreeGrafter"/>
</dbReference>
<dbReference type="CDD" id="cd17323">
    <property type="entry name" value="MFS_Tpo1_MDR_like"/>
    <property type="match status" value="1"/>
</dbReference>
<dbReference type="SUPFAM" id="SSF103473">
    <property type="entry name" value="MFS general substrate transporter"/>
    <property type="match status" value="1"/>
</dbReference>
<dbReference type="PROSITE" id="PS50850">
    <property type="entry name" value="MFS"/>
    <property type="match status" value="1"/>
</dbReference>
<dbReference type="FunFam" id="1.20.1250.20:FF:000082">
    <property type="entry name" value="MFS multidrug transporter, putative"/>
    <property type="match status" value="1"/>
</dbReference>
<evidence type="ECO:0000256" key="4">
    <source>
        <dbReference type="ARBA" id="ARBA00022989"/>
    </source>
</evidence>
<protein>
    <submittedName>
        <fullName evidence="8">Putative bicyclomycin resistance protein</fullName>
    </submittedName>
</protein>
<evidence type="ECO:0000256" key="6">
    <source>
        <dbReference type="SAM" id="Phobius"/>
    </source>
</evidence>
<reference evidence="8 9" key="1">
    <citation type="submission" date="2015-10" db="EMBL/GenBank/DDBJ databases">
        <title>Full genome of DAOMC 229536 Phialocephala scopiformis, a fungal endophyte of spruce producing the potent anti-insectan compound rugulosin.</title>
        <authorList>
            <consortium name="DOE Joint Genome Institute"/>
            <person name="Walker A.K."/>
            <person name="Frasz S.L."/>
            <person name="Seifert K.A."/>
            <person name="Miller J.D."/>
            <person name="Mondo S.J."/>
            <person name="Labutti K."/>
            <person name="Lipzen A."/>
            <person name="Dockter R."/>
            <person name="Kennedy M."/>
            <person name="Grigoriev I.V."/>
            <person name="Spatafora J.W."/>
        </authorList>
    </citation>
    <scope>NUCLEOTIDE SEQUENCE [LARGE SCALE GENOMIC DNA]</scope>
    <source>
        <strain evidence="8 9">CBS 120377</strain>
    </source>
</reference>
<gene>
    <name evidence="8" type="ORF">LY89DRAFT_377561</name>
</gene>
<dbReference type="InterPro" id="IPR020846">
    <property type="entry name" value="MFS_dom"/>
</dbReference>
<dbReference type="FunCoup" id="A0A194XMP8">
    <property type="interactions" value="54"/>
</dbReference>
<dbReference type="GO" id="GO:0000297">
    <property type="term" value="F:spermine transmembrane transporter activity"/>
    <property type="evidence" value="ECO:0007669"/>
    <property type="project" value="TreeGrafter"/>
</dbReference>
<comment type="similarity">
    <text evidence="2">Belongs to the major facilitator superfamily.</text>
</comment>
<dbReference type="OrthoDB" id="3936150at2759"/>
<dbReference type="GO" id="GO:0015606">
    <property type="term" value="F:spermidine transmembrane transporter activity"/>
    <property type="evidence" value="ECO:0007669"/>
    <property type="project" value="TreeGrafter"/>
</dbReference>
<dbReference type="RefSeq" id="XP_018075890.1">
    <property type="nucleotide sequence ID" value="XM_018207101.1"/>
</dbReference>
<evidence type="ECO:0000256" key="1">
    <source>
        <dbReference type="ARBA" id="ARBA00004141"/>
    </source>
</evidence>